<protein>
    <submittedName>
        <fullName evidence="1">Uncharacterized protein</fullName>
    </submittedName>
</protein>
<gene>
    <name evidence="1" type="ORF">GDO81_025050</name>
</gene>
<keyword evidence="2" id="KW-1185">Reference proteome</keyword>
<proteinExistence type="predicted"/>
<evidence type="ECO:0000313" key="2">
    <source>
        <dbReference type="Proteomes" id="UP000824782"/>
    </source>
</evidence>
<reference evidence="1" key="1">
    <citation type="thesis" date="2020" institute="ProQuest LLC" country="789 East Eisenhower Parkway, Ann Arbor, MI, USA">
        <title>Comparative Genomics and Chromosome Evolution.</title>
        <authorList>
            <person name="Mudd A.B."/>
        </authorList>
    </citation>
    <scope>NUCLEOTIDE SEQUENCE</scope>
    <source>
        <strain evidence="1">237g6f4</strain>
        <tissue evidence="1">Blood</tissue>
    </source>
</reference>
<sequence>MSQAPGDTDALLSGRFPLLCLGSGETRPGIVPSFFCISLYKIHQSMPREGGTLEGRCGNERVNPGQGWRKRCSHVSLVPAALMGLGEDGAHIFQVLSPTSLMLSC</sequence>
<dbReference type="AlphaFoldDB" id="A0AAV6YN51"/>
<organism evidence="1 2">
    <name type="scientific">Engystomops pustulosus</name>
    <name type="common">Tungara frog</name>
    <name type="synonym">Physalaemus pustulosus</name>
    <dbReference type="NCBI Taxonomy" id="76066"/>
    <lineage>
        <taxon>Eukaryota</taxon>
        <taxon>Metazoa</taxon>
        <taxon>Chordata</taxon>
        <taxon>Craniata</taxon>
        <taxon>Vertebrata</taxon>
        <taxon>Euteleostomi</taxon>
        <taxon>Amphibia</taxon>
        <taxon>Batrachia</taxon>
        <taxon>Anura</taxon>
        <taxon>Neobatrachia</taxon>
        <taxon>Hyloidea</taxon>
        <taxon>Leptodactylidae</taxon>
        <taxon>Leiuperinae</taxon>
        <taxon>Engystomops</taxon>
    </lineage>
</organism>
<accession>A0AAV6YN51</accession>
<dbReference type="Proteomes" id="UP000824782">
    <property type="component" value="Unassembled WGS sequence"/>
</dbReference>
<name>A0AAV6YN51_ENGPU</name>
<comment type="caution">
    <text evidence="1">The sequence shown here is derived from an EMBL/GenBank/DDBJ whole genome shotgun (WGS) entry which is preliminary data.</text>
</comment>
<dbReference type="EMBL" id="WNYA01033781">
    <property type="protein sequence ID" value="KAG8537115.1"/>
    <property type="molecule type" value="Genomic_DNA"/>
</dbReference>
<evidence type="ECO:0000313" key="1">
    <source>
        <dbReference type="EMBL" id="KAG8537115.1"/>
    </source>
</evidence>